<evidence type="ECO:0000313" key="1">
    <source>
        <dbReference type="EMBL" id="KIJ97363.1"/>
    </source>
</evidence>
<organism evidence="1 2">
    <name type="scientific">Laccaria amethystina LaAM-08-1</name>
    <dbReference type="NCBI Taxonomy" id="1095629"/>
    <lineage>
        <taxon>Eukaryota</taxon>
        <taxon>Fungi</taxon>
        <taxon>Dikarya</taxon>
        <taxon>Basidiomycota</taxon>
        <taxon>Agaricomycotina</taxon>
        <taxon>Agaricomycetes</taxon>
        <taxon>Agaricomycetidae</taxon>
        <taxon>Agaricales</taxon>
        <taxon>Agaricineae</taxon>
        <taxon>Hydnangiaceae</taxon>
        <taxon>Laccaria</taxon>
    </lineage>
</organism>
<feature type="non-terminal residue" evidence="1">
    <location>
        <position position="76"/>
    </location>
</feature>
<evidence type="ECO:0000313" key="2">
    <source>
        <dbReference type="Proteomes" id="UP000054477"/>
    </source>
</evidence>
<dbReference type="HOGENOM" id="CLU_2677762_0_0_1"/>
<reference evidence="2" key="2">
    <citation type="submission" date="2015-01" db="EMBL/GenBank/DDBJ databases">
        <title>Evolutionary Origins and Diversification of the Mycorrhizal Mutualists.</title>
        <authorList>
            <consortium name="DOE Joint Genome Institute"/>
            <consortium name="Mycorrhizal Genomics Consortium"/>
            <person name="Kohler A."/>
            <person name="Kuo A."/>
            <person name="Nagy L.G."/>
            <person name="Floudas D."/>
            <person name="Copeland A."/>
            <person name="Barry K.W."/>
            <person name="Cichocki N."/>
            <person name="Veneault-Fourrey C."/>
            <person name="LaButti K."/>
            <person name="Lindquist E.A."/>
            <person name="Lipzen A."/>
            <person name="Lundell T."/>
            <person name="Morin E."/>
            <person name="Murat C."/>
            <person name="Riley R."/>
            <person name="Ohm R."/>
            <person name="Sun H."/>
            <person name="Tunlid A."/>
            <person name="Henrissat B."/>
            <person name="Grigoriev I.V."/>
            <person name="Hibbett D.S."/>
            <person name="Martin F."/>
        </authorList>
    </citation>
    <scope>NUCLEOTIDE SEQUENCE [LARGE SCALE GENOMIC DNA]</scope>
    <source>
        <strain evidence="2">LaAM-08-1</strain>
    </source>
</reference>
<name>A0A0C9X7M2_9AGAR</name>
<gene>
    <name evidence="1" type="ORF">K443DRAFT_253358</name>
</gene>
<protein>
    <submittedName>
        <fullName evidence="1">Uncharacterized protein</fullName>
    </submittedName>
</protein>
<dbReference type="EMBL" id="KN838695">
    <property type="protein sequence ID" value="KIJ97363.1"/>
    <property type="molecule type" value="Genomic_DNA"/>
</dbReference>
<proteinExistence type="predicted"/>
<accession>A0A0C9X7M2</accession>
<dbReference type="Proteomes" id="UP000054477">
    <property type="component" value="Unassembled WGS sequence"/>
</dbReference>
<sequence length="76" mass="8475">MVAGIASINQCTWEYIINKTTSEGQKISNVLSYEHTVLQRVQTRRETGQSRLCTMLEQSQPSSSCSPGRWCVTPAP</sequence>
<keyword evidence="2" id="KW-1185">Reference proteome</keyword>
<dbReference type="AlphaFoldDB" id="A0A0C9X7M2"/>
<reference evidence="1 2" key="1">
    <citation type="submission" date="2014-04" db="EMBL/GenBank/DDBJ databases">
        <authorList>
            <consortium name="DOE Joint Genome Institute"/>
            <person name="Kuo A."/>
            <person name="Kohler A."/>
            <person name="Nagy L.G."/>
            <person name="Floudas D."/>
            <person name="Copeland A."/>
            <person name="Barry K.W."/>
            <person name="Cichocki N."/>
            <person name="Veneault-Fourrey C."/>
            <person name="LaButti K."/>
            <person name="Lindquist E.A."/>
            <person name="Lipzen A."/>
            <person name="Lundell T."/>
            <person name="Morin E."/>
            <person name="Murat C."/>
            <person name="Sun H."/>
            <person name="Tunlid A."/>
            <person name="Henrissat B."/>
            <person name="Grigoriev I.V."/>
            <person name="Hibbett D.S."/>
            <person name="Martin F."/>
            <person name="Nordberg H.P."/>
            <person name="Cantor M.N."/>
            <person name="Hua S.X."/>
        </authorList>
    </citation>
    <scope>NUCLEOTIDE SEQUENCE [LARGE SCALE GENOMIC DNA]</scope>
    <source>
        <strain evidence="1 2">LaAM-08-1</strain>
    </source>
</reference>